<dbReference type="SMART" id="SM00672">
    <property type="entry name" value="CAP10"/>
    <property type="match status" value="1"/>
</dbReference>
<organism evidence="3 4">
    <name type="scientific">Helicobacter didelphidarum</name>
    <dbReference type="NCBI Taxonomy" id="2040648"/>
    <lineage>
        <taxon>Bacteria</taxon>
        <taxon>Pseudomonadati</taxon>
        <taxon>Campylobacterota</taxon>
        <taxon>Epsilonproteobacteria</taxon>
        <taxon>Campylobacterales</taxon>
        <taxon>Helicobacteraceae</taxon>
        <taxon>Helicobacter</taxon>
    </lineage>
</organism>
<dbReference type="PANTHER" id="PTHR12203:SF35">
    <property type="entry name" value="PROTEIN O-GLUCOSYLTRANSFERASE 1"/>
    <property type="match status" value="1"/>
</dbReference>
<name>A0A3D8IBR6_9HELI</name>
<proteinExistence type="predicted"/>
<feature type="domain" description="Glycosyl transferase CAP10" evidence="2">
    <location>
        <begin position="141"/>
        <end position="338"/>
    </location>
</feature>
<dbReference type="Pfam" id="PF05686">
    <property type="entry name" value="Glyco_transf_90"/>
    <property type="match status" value="1"/>
</dbReference>
<keyword evidence="1" id="KW-0808">Transferase</keyword>
<comment type="caution">
    <text evidence="3">The sequence shown here is derived from an EMBL/GenBank/DDBJ whole genome shotgun (WGS) entry which is preliminary data.</text>
</comment>
<dbReference type="EMBL" id="NXLQ01000030">
    <property type="protein sequence ID" value="RDU62597.1"/>
    <property type="molecule type" value="Genomic_DNA"/>
</dbReference>
<evidence type="ECO:0000313" key="3">
    <source>
        <dbReference type="EMBL" id="RDU62597.1"/>
    </source>
</evidence>
<dbReference type="GO" id="GO:0016740">
    <property type="term" value="F:transferase activity"/>
    <property type="evidence" value="ECO:0007669"/>
    <property type="project" value="UniProtKB-KW"/>
</dbReference>
<evidence type="ECO:0000259" key="2">
    <source>
        <dbReference type="SMART" id="SM00672"/>
    </source>
</evidence>
<dbReference type="InterPro" id="IPR051091">
    <property type="entry name" value="O-Glucosyltr/Glycosyltrsf_90"/>
</dbReference>
<dbReference type="RefSeq" id="WP_115543703.1">
    <property type="nucleotide sequence ID" value="NZ_NXLQ01000030.1"/>
</dbReference>
<dbReference type="AlphaFoldDB" id="A0A3D8IBR6"/>
<protein>
    <submittedName>
        <fullName evidence="3">Lipopolysaccharide core biosynthesis protein LpsA</fullName>
    </submittedName>
</protein>
<gene>
    <name evidence="3" type="ORF">CQA53_09165</name>
</gene>
<evidence type="ECO:0000313" key="4">
    <source>
        <dbReference type="Proteomes" id="UP000256379"/>
    </source>
</evidence>
<dbReference type="Proteomes" id="UP000256379">
    <property type="component" value="Unassembled WGS sequence"/>
</dbReference>
<reference evidence="3 4" key="1">
    <citation type="submission" date="2018-04" db="EMBL/GenBank/DDBJ databases">
        <title>Novel Campyloabacter and Helicobacter Species and Strains.</title>
        <authorList>
            <person name="Mannion A.J."/>
            <person name="Shen Z."/>
            <person name="Fox J.G."/>
        </authorList>
    </citation>
    <scope>NUCLEOTIDE SEQUENCE [LARGE SCALE GENOMIC DNA]</scope>
    <source>
        <strain evidence="3 4">MIT 17-337</strain>
    </source>
</reference>
<keyword evidence="4" id="KW-1185">Reference proteome</keyword>
<dbReference type="InterPro" id="IPR006598">
    <property type="entry name" value="CAP10"/>
</dbReference>
<evidence type="ECO:0000256" key="1">
    <source>
        <dbReference type="ARBA" id="ARBA00022679"/>
    </source>
</evidence>
<sequence length="359" mass="43219">MQRYKKEPRYLYNLKCIFRAIIPRFIPQSQLEAKIAQIFRIYENKLDVLATRLNFYNKLTINFTIPSTRDELPIESTLHTTLPPPPSRLFAMKLLRPDVSILKENTLKHGSVYYYDSYEWTRYFDDNLLWTHLFHDVNQLMNFPAIVKSRPILKQNYNSILLQLEKFRHFRFIEDPIKFEEKKDILLFRGAVYQEHRYRFFQQYFGNKRCDIGHVGRGNEKWIKDKMDIQTQLGYKFLLSLEGYDVASNLKWILSSNSLCVMPKPEIETWFMESTLKDGVHYAEIKQDYSNVMEVLDYFLANPNRAKEIIANANKYCKQFYDKRLEGMLNLLVLRKYFYLSNQIEVTKQERELFELYKD</sequence>
<dbReference type="OrthoDB" id="767964at2"/>
<accession>A0A3D8IBR6</accession>
<dbReference type="PANTHER" id="PTHR12203">
    <property type="entry name" value="KDEL LYS-ASP-GLU-LEU CONTAINING - RELATED"/>
    <property type="match status" value="1"/>
</dbReference>